<organism evidence="1 2">
    <name type="scientific">Pontibacillus marinus BH030004 = DSM 16465</name>
    <dbReference type="NCBI Taxonomy" id="1385511"/>
    <lineage>
        <taxon>Bacteria</taxon>
        <taxon>Bacillati</taxon>
        <taxon>Bacillota</taxon>
        <taxon>Bacilli</taxon>
        <taxon>Bacillales</taxon>
        <taxon>Bacillaceae</taxon>
        <taxon>Pontibacillus</taxon>
    </lineage>
</organism>
<evidence type="ECO:0000313" key="2">
    <source>
        <dbReference type="Proteomes" id="UP000030403"/>
    </source>
</evidence>
<sequence length="88" mass="10222">MANSSGSKGLTRSRRELANEEARLVFHRRLAVSLNPLLFFQQRTPLNLSRFQVFNKRGLLRNKKGLVIDSSPLFNPYFWDSLWLSVTI</sequence>
<reference evidence="1 2" key="1">
    <citation type="submission" date="2013-08" db="EMBL/GenBank/DDBJ databases">
        <authorList>
            <person name="Huang J."/>
            <person name="Wang G."/>
        </authorList>
    </citation>
    <scope>NUCLEOTIDE SEQUENCE [LARGE SCALE GENOMIC DNA]</scope>
    <source>
        <strain evidence="1 2">BH030004</strain>
    </source>
</reference>
<protein>
    <submittedName>
        <fullName evidence="1">Uncharacterized protein</fullName>
    </submittedName>
</protein>
<dbReference type="EMBL" id="AVPF01000079">
    <property type="protein sequence ID" value="KGX83840.1"/>
    <property type="molecule type" value="Genomic_DNA"/>
</dbReference>
<accession>A0A0A5FYF9</accession>
<name>A0A0A5FYF9_9BACI</name>
<dbReference type="AlphaFoldDB" id="A0A0A5FYF9"/>
<keyword evidence="2" id="KW-1185">Reference proteome</keyword>
<gene>
    <name evidence="1" type="ORF">N783_20865</name>
</gene>
<evidence type="ECO:0000313" key="1">
    <source>
        <dbReference type="EMBL" id="KGX83840.1"/>
    </source>
</evidence>
<comment type="caution">
    <text evidence="1">The sequence shown here is derived from an EMBL/GenBank/DDBJ whole genome shotgun (WGS) entry which is preliminary data.</text>
</comment>
<dbReference type="Proteomes" id="UP000030403">
    <property type="component" value="Unassembled WGS sequence"/>
</dbReference>
<proteinExistence type="predicted"/>